<dbReference type="PANTHER" id="PTHR23502">
    <property type="entry name" value="MAJOR FACILITATOR SUPERFAMILY"/>
    <property type="match status" value="1"/>
</dbReference>
<name>A0ABV6A8K4_9PSEU</name>
<dbReference type="PROSITE" id="PS00216">
    <property type="entry name" value="SUGAR_TRANSPORT_1"/>
    <property type="match status" value="1"/>
</dbReference>
<dbReference type="InterPro" id="IPR005829">
    <property type="entry name" value="Sugar_transporter_CS"/>
</dbReference>
<dbReference type="InterPro" id="IPR011701">
    <property type="entry name" value="MFS"/>
</dbReference>
<dbReference type="NCBIfam" id="NF008314">
    <property type="entry name" value="PRK11102.1"/>
    <property type="match status" value="1"/>
</dbReference>
<feature type="transmembrane region" description="Helical" evidence="8">
    <location>
        <begin position="44"/>
        <end position="64"/>
    </location>
</feature>
<feature type="domain" description="Major facilitator superfamily (MFS) profile" evidence="9">
    <location>
        <begin position="7"/>
        <end position="395"/>
    </location>
</feature>
<keyword evidence="6 8" id="KW-1133">Transmembrane helix</keyword>
<evidence type="ECO:0000256" key="1">
    <source>
        <dbReference type="ARBA" id="ARBA00004651"/>
    </source>
</evidence>
<keyword evidence="4" id="KW-1003">Cell membrane</keyword>
<dbReference type="CDD" id="cd17320">
    <property type="entry name" value="MFS_MdfA_MDR_like"/>
    <property type="match status" value="1"/>
</dbReference>
<dbReference type="Pfam" id="PF07690">
    <property type="entry name" value="MFS_1"/>
    <property type="match status" value="1"/>
</dbReference>
<dbReference type="InterPro" id="IPR020846">
    <property type="entry name" value="MFS_dom"/>
</dbReference>
<keyword evidence="3" id="KW-0813">Transport</keyword>
<feature type="transmembrane region" description="Helical" evidence="8">
    <location>
        <begin position="134"/>
        <end position="153"/>
    </location>
</feature>
<evidence type="ECO:0000256" key="8">
    <source>
        <dbReference type="SAM" id="Phobius"/>
    </source>
</evidence>
<feature type="transmembrane region" description="Helical" evidence="8">
    <location>
        <begin position="306"/>
        <end position="332"/>
    </location>
</feature>
<dbReference type="RefSeq" id="WP_377862316.1">
    <property type="nucleotide sequence ID" value="NZ_JBHLZU010000033.1"/>
</dbReference>
<dbReference type="SUPFAM" id="SSF103473">
    <property type="entry name" value="MFS general substrate transporter"/>
    <property type="match status" value="1"/>
</dbReference>
<feature type="transmembrane region" description="Helical" evidence="8">
    <location>
        <begin position="369"/>
        <end position="391"/>
    </location>
</feature>
<evidence type="ECO:0000313" key="10">
    <source>
        <dbReference type="EMBL" id="MFB9909408.1"/>
    </source>
</evidence>
<evidence type="ECO:0000259" key="9">
    <source>
        <dbReference type="PROSITE" id="PS50850"/>
    </source>
</evidence>
<feature type="transmembrane region" description="Helical" evidence="8">
    <location>
        <begin position="101"/>
        <end position="122"/>
    </location>
</feature>
<feature type="transmembrane region" description="Helical" evidence="8">
    <location>
        <begin position="344"/>
        <end position="363"/>
    </location>
</feature>
<protein>
    <submittedName>
        <fullName evidence="10">Bcr/CflA family multidrug efflux MFS transporter</fullName>
    </submittedName>
</protein>
<evidence type="ECO:0000256" key="7">
    <source>
        <dbReference type="ARBA" id="ARBA00023136"/>
    </source>
</evidence>
<reference evidence="10 11" key="1">
    <citation type="submission" date="2024-09" db="EMBL/GenBank/DDBJ databases">
        <authorList>
            <person name="Sun Q."/>
            <person name="Mori K."/>
        </authorList>
    </citation>
    <scope>NUCLEOTIDE SEQUENCE [LARGE SCALE GENOMIC DNA]</scope>
    <source>
        <strain evidence="10 11">TBRC 7907</strain>
    </source>
</reference>
<organism evidence="10 11">
    <name type="scientific">Allokutzneria oryzae</name>
    <dbReference type="NCBI Taxonomy" id="1378989"/>
    <lineage>
        <taxon>Bacteria</taxon>
        <taxon>Bacillati</taxon>
        <taxon>Actinomycetota</taxon>
        <taxon>Actinomycetes</taxon>
        <taxon>Pseudonocardiales</taxon>
        <taxon>Pseudonocardiaceae</taxon>
        <taxon>Allokutzneria</taxon>
    </lineage>
</organism>
<comment type="subcellular location">
    <subcellularLocation>
        <location evidence="1">Cell membrane</location>
        <topology evidence="1">Multi-pass membrane protein</topology>
    </subcellularLocation>
</comment>
<proteinExistence type="inferred from homology"/>
<comment type="caution">
    <text evidence="10">The sequence shown here is derived from an EMBL/GenBank/DDBJ whole genome shotgun (WGS) entry which is preliminary data.</text>
</comment>
<dbReference type="InterPro" id="IPR036259">
    <property type="entry name" value="MFS_trans_sf"/>
</dbReference>
<keyword evidence="5 8" id="KW-0812">Transmembrane</keyword>
<comment type="similarity">
    <text evidence="2">Belongs to the major facilitator superfamily. Bcr/CmlA family.</text>
</comment>
<dbReference type="PANTHER" id="PTHR23502:SF132">
    <property type="entry name" value="POLYAMINE TRANSPORTER 2-RELATED"/>
    <property type="match status" value="1"/>
</dbReference>
<evidence type="ECO:0000256" key="6">
    <source>
        <dbReference type="ARBA" id="ARBA00022989"/>
    </source>
</evidence>
<evidence type="ECO:0000313" key="11">
    <source>
        <dbReference type="Proteomes" id="UP001589693"/>
    </source>
</evidence>
<keyword evidence="7 8" id="KW-0472">Membrane</keyword>
<feature type="transmembrane region" description="Helical" evidence="8">
    <location>
        <begin position="245"/>
        <end position="267"/>
    </location>
</feature>
<dbReference type="PROSITE" id="PS50850">
    <property type="entry name" value="MFS"/>
    <property type="match status" value="1"/>
</dbReference>
<evidence type="ECO:0000256" key="5">
    <source>
        <dbReference type="ARBA" id="ARBA00022692"/>
    </source>
</evidence>
<dbReference type="InterPro" id="IPR004812">
    <property type="entry name" value="Efflux_drug-R_Bcr/CmlA"/>
</dbReference>
<dbReference type="NCBIfam" id="TIGR00710">
    <property type="entry name" value="efflux_Bcr_CflA"/>
    <property type="match status" value="1"/>
</dbReference>
<feature type="transmembrane region" description="Helical" evidence="8">
    <location>
        <begin position="213"/>
        <end position="233"/>
    </location>
</feature>
<keyword evidence="11" id="KW-1185">Reference proteome</keyword>
<sequence>MRQSNGTAVLVLILGGLSAFGPLCLDMYLPAFPEIAGSLSAGQAQVQLTLTACMIGLAAGQIVVGPLSDMWGRKRPLLVGVGGFVLASVACVFATDITTLMALRVVQGLAGAAGVVVARAVVRDLYSGADAARFFSTLMLVFGLAPILAPVLGGEIAAWADWRGIFVALAVFGAVLFVAVALGLKESLPAERRSTGGLRPVLRAAGTLFVDRAFLGLALTSALSGAAMFAYISGSPFVIQELHHASPQLFSIIFGTNALGFVIVGQINGRVVGRVGTRTMLTIGVTVNTVSGLVLLLFTATGLFGFAGLLVPLFTMVASLGMIGPNALALALADHPEIAGSASALLGTLQFLLAAVAAPMVGLGGQGTALPMAITIATFCVLSVLALTVLARRRTRAEVPSVAQ</sequence>
<feature type="transmembrane region" description="Helical" evidence="8">
    <location>
        <begin position="76"/>
        <end position="95"/>
    </location>
</feature>
<dbReference type="Proteomes" id="UP001589693">
    <property type="component" value="Unassembled WGS sequence"/>
</dbReference>
<feature type="transmembrane region" description="Helical" evidence="8">
    <location>
        <begin position="165"/>
        <end position="184"/>
    </location>
</feature>
<feature type="transmembrane region" description="Helical" evidence="8">
    <location>
        <begin position="279"/>
        <end position="300"/>
    </location>
</feature>
<evidence type="ECO:0000256" key="3">
    <source>
        <dbReference type="ARBA" id="ARBA00022448"/>
    </source>
</evidence>
<accession>A0ABV6A8K4</accession>
<gene>
    <name evidence="10" type="ORF">ACFFQA_36200</name>
</gene>
<dbReference type="Gene3D" id="1.20.1720.10">
    <property type="entry name" value="Multidrug resistance protein D"/>
    <property type="match status" value="1"/>
</dbReference>
<evidence type="ECO:0000256" key="2">
    <source>
        <dbReference type="ARBA" id="ARBA00006236"/>
    </source>
</evidence>
<dbReference type="EMBL" id="JBHLZU010000033">
    <property type="protein sequence ID" value="MFB9909408.1"/>
    <property type="molecule type" value="Genomic_DNA"/>
</dbReference>
<evidence type="ECO:0000256" key="4">
    <source>
        <dbReference type="ARBA" id="ARBA00022475"/>
    </source>
</evidence>